<dbReference type="Gene3D" id="2.30.30.40">
    <property type="entry name" value="SH3 Domains"/>
    <property type="match status" value="1"/>
</dbReference>
<dbReference type="SUPFAM" id="SSF50044">
    <property type="entry name" value="SH3-domain"/>
    <property type="match status" value="1"/>
</dbReference>
<feature type="domain" description="SH3" evidence="5">
    <location>
        <begin position="308"/>
        <end position="369"/>
    </location>
</feature>
<dbReference type="PROSITE" id="PS50002">
    <property type="entry name" value="SH3"/>
    <property type="match status" value="1"/>
</dbReference>
<feature type="compositionally biased region" description="Polar residues" evidence="3">
    <location>
        <begin position="131"/>
        <end position="144"/>
    </location>
</feature>
<feature type="compositionally biased region" description="Low complexity" evidence="3">
    <location>
        <begin position="162"/>
        <end position="179"/>
    </location>
</feature>
<proteinExistence type="predicted"/>
<name>A0A9W8DPP9_9FUNG</name>
<evidence type="ECO:0000256" key="3">
    <source>
        <dbReference type="SAM" id="MobiDB-lite"/>
    </source>
</evidence>
<keyword evidence="4" id="KW-0472">Membrane</keyword>
<feature type="compositionally biased region" description="Basic residues" evidence="3">
    <location>
        <begin position="211"/>
        <end position="221"/>
    </location>
</feature>
<feature type="region of interest" description="Disordered" evidence="3">
    <location>
        <begin position="379"/>
        <end position="401"/>
    </location>
</feature>
<feature type="compositionally biased region" description="Low complexity" evidence="3">
    <location>
        <begin position="253"/>
        <end position="275"/>
    </location>
</feature>
<keyword evidence="7" id="KW-1185">Reference proteome</keyword>
<sequence length="401" mass="45061">MKVSEDSARLSAKCQVFTMLSVEMVCEHCDLHSDDSCCDIPLVVDSCRNATHSLSPRQQIAALTTATVVLSIMILLGLTAWTVSRWKWLRSWVLNQQIKRLEKKSKKSASSTGPVEKPNIEKGKILKRKSSPPNLQIQNKQVRSSLVPCAPGDVESSKAKQPRQQRQQQQQQQQPQYPQTKPDLQPAQGNEEDISLDTKPQTTSTEDTNTSRKRPALRRMIPRSNPNFSINRPLSQLLSSRRSTPNLGNSSTQLQNNNVKTNNNNNANAQQQQMNHSPPKNESKLKNSSLLPIPKASDDSKMDCTQFQARQIFRIIYPHYPRNPDELVANTGESVQVLRMYRDGWVLATHRISGLTGFIPSTCLDMPLADPYFTPPHLDENNQLIGNSSSSEDFDSIHDVD</sequence>
<dbReference type="Pfam" id="PF14604">
    <property type="entry name" value="SH3_9"/>
    <property type="match status" value="1"/>
</dbReference>
<dbReference type="AlphaFoldDB" id="A0A9W8DPP9"/>
<feature type="compositionally biased region" description="Low complexity" evidence="3">
    <location>
        <begin position="232"/>
        <end position="243"/>
    </location>
</feature>
<dbReference type="OrthoDB" id="5340910at2759"/>
<feature type="transmembrane region" description="Helical" evidence="4">
    <location>
        <begin position="60"/>
        <end position="81"/>
    </location>
</feature>
<feature type="compositionally biased region" description="Polar residues" evidence="3">
    <location>
        <begin position="381"/>
        <end position="391"/>
    </location>
</feature>
<feature type="compositionally biased region" description="Polar residues" evidence="3">
    <location>
        <begin position="198"/>
        <end position="208"/>
    </location>
</feature>
<evidence type="ECO:0000313" key="7">
    <source>
        <dbReference type="Proteomes" id="UP001150538"/>
    </source>
</evidence>
<dbReference type="InterPro" id="IPR001452">
    <property type="entry name" value="SH3_domain"/>
</dbReference>
<organism evidence="6 7">
    <name type="scientific">Mycoemilia scoparia</name>
    <dbReference type="NCBI Taxonomy" id="417184"/>
    <lineage>
        <taxon>Eukaryota</taxon>
        <taxon>Fungi</taxon>
        <taxon>Fungi incertae sedis</taxon>
        <taxon>Zoopagomycota</taxon>
        <taxon>Kickxellomycotina</taxon>
        <taxon>Kickxellomycetes</taxon>
        <taxon>Kickxellales</taxon>
        <taxon>Kickxellaceae</taxon>
        <taxon>Mycoemilia</taxon>
    </lineage>
</organism>
<feature type="region of interest" description="Disordered" evidence="3">
    <location>
        <begin position="103"/>
        <end position="301"/>
    </location>
</feature>
<dbReference type="EMBL" id="JANBPU010000027">
    <property type="protein sequence ID" value="KAJ1919419.1"/>
    <property type="molecule type" value="Genomic_DNA"/>
</dbReference>
<dbReference type="InterPro" id="IPR036028">
    <property type="entry name" value="SH3-like_dom_sf"/>
</dbReference>
<keyword evidence="4" id="KW-0812">Transmembrane</keyword>
<protein>
    <recommendedName>
        <fullName evidence="5">SH3 domain-containing protein</fullName>
    </recommendedName>
</protein>
<evidence type="ECO:0000256" key="4">
    <source>
        <dbReference type="SAM" id="Phobius"/>
    </source>
</evidence>
<dbReference type="SMART" id="SM00326">
    <property type="entry name" value="SH3"/>
    <property type="match status" value="1"/>
</dbReference>
<evidence type="ECO:0000256" key="2">
    <source>
        <dbReference type="PROSITE-ProRule" id="PRU00192"/>
    </source>
</evidence>
<dbReference type="Proteomes" id="UP001150538">
    <property type="component" value="Unassembled WGS sequence"/>
</dbReference>
<keyword evidence="4" id="KW-1133">Transmembrane helix</keyword>
<evidence type="ECO:0000256" key="1">
    <source>
        <dbReference type="ARBA" id="ARBA00022443"/>
    </source>
</evidence>
<reference evidence="6" key="1">
    <citation type="submission" date="2022-07" db="EMBL/GenBank/DDBJ databases">
        <title>Phylogenomic reconstructions and comparative analyses of Kickxellomycotina fungi.</title>
        <authorList>
            <person name="Reynolds N.K."/>
            <person name="Stajich J.E."/>
            <person name="Barry K."/>
            <person name="Grigoriev I.V."/>
            <person name="Crous P."/>
            <person name="Smith M.E."/>
        </authorList>
    </citation>
    <scope>NUCLEOTIDE SEQUENCE</scope>
    <source>
        <strain evidence="6">NBRC 100468</strain>
    </source>
</reference>
<accession>A0A9W8DPP9</accession>
<gene>
    <name evidence="6" type="ORF">H4219_002011</name>
</gene>
<comment type="caution">
    <text evidence="6">The sequence shown here is derived from an EMBL/GenBank/DDBJ whole genome shotgun (WGS) entry which is preliminary data.</text>
</comment>
<evidence type="ECO:0000313" key="6">
    <source>
        <dbReference type="EMBL" id="KAJ1919419.1"/>
    </source>
</evidence>
<keyword evidence="1 2" id="KW-0728">SH3 domain</keyword>
<evidence type="ECO:0000259" key="5">
    <source>
        <dbReference type="PROSITE" id="PS50002"/>
    </source>
</evidence>